<dbReference type="GO" id="GO:0002376">
    <property type="term" value="P:immune system process"/>
    <property type="evidence" value="ECO:0007669"/>
    <property type="project" value="UniProtKB-KW"/>
</dbReference>
<dbReference type="GO" id="GO:0016887">
    <property type="term" value="F:ATP hydrolysis activity"/>
    <property type="evidence" value="ECO:0007669"/>
    <property type="project" value="InterPro"/>
</dbReference>
<evidence type="ECO:0000256" key="7">
    <source>
        <dbReference type="SAM" id="MobiDB-lite"/>
    </source>
</evidence>
<name>A0A3M6TXQ0_POCDA</name>
<evidence type="ECO:0000256" key="6">
    <source>
        <dbReference type="ARBA" id="ARBA00022859"/>
    </source>
</evidence>
<evidence type="ECO:0000256" key="4">
    <source>
        <dbReference type="ARBA" id="ARBA00022771"/>
    </source>
</evidence>
<feature type="compositionally biased region" description="Basic and acidic residues" evidence="7">
    <location>
        <begin position="45"/>
        <end position="70"/>
    </location>
</feature>
<dbReference type="PROSITE" id="PS51981">
    <property type="entry name" value="ZF_RZ"/>
    <property type="match status" value="1"/>
</dbReference>
<reference evidence="9 10" key="1">
    <citation type="journal article" date="2018" name="Sci. Rep.">
        <title>Comparative analysis of the Pocillopora damicornis genome highlights role of immune system in coral evolution.</title>
        <authorList>
            <person name="Cunning R."/>
            <person name="Bay R.A."/>
            <person name="Gillette P."/>
            <person name="Baker A.C."/>
            <person name="Traylor-Knowles N."/>
        </authorList>
    </citation>
    <scope>NUCLEOTIDE SEQUENCE [LARGE SCALE GENOMIC DNA]</scope>
    <source>
        <strain evidence="9">RSMAS</strain>
        <tissue evidence="9">Whole animal</tissue>
    </source>
</reference>
<evidence type="ECO:0000256" key="5">
    <source>
        <dbReference type="ARBA" id="ARBA00022833"/>
    </source>
</evidence>
<feature type="compositionally biased region" description="Polar residues" evidence="7">
    <location>
        <begin position="103"/>
        <end position="122"/>
    </location>
</feature>
<evidence type="ECO:0000256" key="2">
    <source>
        <dbReference type="ARBA" id="ARBA00022490"/>
    </source>
</evidence>
<evidence type="ECO:0000313" key="10">
    <source>
        <dbReference type="Proteomes" id="UP000275408"/>
    </source>
</evidence>
<dbReference type="SUPFAM" id="SSF52540">
    <property type="entry name" value="P-loop containing nucleoside triphosphate hydrolases"/>
    <property type="match status" value="2"/>
</dbReference>
<dbReference type="PANTHER" id="PTHR22605:SF16">
    <property type="entry name" value="E3 UBIQUITIN-PROTEIN LIGASE RNF213"/>
    <property type="match status" value="1"/>
</dbReference>
<keyword evidence="3" id="KW-0479">Metal-binding</keyword>
<sequence>MSVPTDPQIKDQHEAKAQRKDSESLEDNVEDRGRNSKEILIQFSDGEKVNNPKQVEEHGKVQCPKEKKDDDDTLKDNQTTKNIEGTAGAHQNAIPLGKDDKQANQSMVTNSDAVSAPPTNNGHYLVGGSGGGNEATKNPNDPNEAGTVDENLGDSKSSDNLTTTSRVQKTTCADEPPKADQHLNGKTKTSQDASITVIFHALLTPTFNVKFNEGDKVFLRGDRPFSWNSGTGQLEMRPLRKVNDHNCLLEGKANFTLGEASRSIAYKYVVVPSSQGNAKGKTVKDLWECLIGFRPLNAGRHVNRCLRIPESSIKANATWHQYDDAVFSQPSFWDSIRSLFPKWKVSDAAEGRRLAMMAMLPKWGEISEKEGTNGHATLNKINNVLHCMSRAEFENGGNFYPRIPDGFSATEVLHGYISLQLNRNIQTQQVHTEDEESQARILVTSAVIVSVAVGHEQAFFGDDELRKLFECLLLHGDTERKKCSGLDALHRHFPKEQSQSSLANYLLQLCIFVIEYRRGIFHWLFAMPLLHFLSDTSKPFSFEELTPEPRSLEDNNWWGTQGLNFKTVRRQVSFSRSSNPVHLFSQLRSMFELDPLFIRTFLLALPLLDIATVLQRDVHIPLHEVAWTITRVVEESLPDEEWDHLDQCLREMNTRIMSDFDRLEDADYYVVMSVAKASAHLLRRLLKEPNSILWERIQILSNIFTLLGSSLVMAKRSASNAEFSPLPKEDEKKVEESIQLFQEALQILRGSLDKHVTLINKTEHERHEELQGWTAMLSLKLEDDELQQLWQEKLRESLKYRMDQLTQGDVIKLFCSLDRQIYHLDISECLKATAYEAADLLLESGTLENQMADLDLATSKMQSSEVVELFSLLLETCWPTDTNERDLSQDKVLEHILTWKPMAQYFKHFDAESVGNACLSDGGLELRVFATSLVEHVALCLRSGEINVSTLRIVNKDRDRFLELFSLLPEVPENISLKEEVPAGIEASGNQRETAGVEFLLEMRVEELEAFEKERDAVSTFIHMCSLIKSVDIDLQNIKEKLEMVLPSRQILEICHERRHGDEPVVKFFDLTITNKKMIQSLHDIHHSLLFRDFWQMCGQRTADFCEDEPGFDGTLTIDKVQERLWLPSYRKWRGLWERIIKGEVSLQEVDEKFHRFSDDPKALDREIKAVVIKFSEQDDIDTVLLGRVGQIKQCHKLKECEDAAATILDFKEAMQLQGDFQLLNDFRDQMNEEFQKRLLGAISDEIFQVARALKSVSRPMIQCLRTVIECKEFILWLREEVKGREEVKTLVDLAMMSADESDIQTDRVSCLHTTALGFAPFIFDLANKHADFEQLMEMCSGVWEEVKRNETLPVKLKDISDHLQWLKGIKDEHAMSSLKLAQAINARGVYSIGKLDNGTSTQLYDKKNVHSVISLLLLPDKNTGQAREFNLEKLQELQSKLALISGKDSQGQEDIRNFGELLQGVVQLAQAYVNLCEIGDVSHLDWKGEYKCKNVMGKRVLVDIQSKSIEFDHRYKECKEHVNSLRKKYHELNFFTIQQLLFLRKELAGLKYSSTMEYLHRLQVYSLLEKVCPGIHQSLLQEVFLDAGILSPDFSHFSDGDTLGDATQIASLSSQDGEDNSADEVQIIEKYESLLRNVEKLSHSEPERLAVAALANNLQSKEADHVLWCLQNMEDSDLVDELFERASGDPRFRKIVDQKTNSDAELLQLSQNSDCEQISVPGSSDDELSLPDEPNLDETKGGTFFSLEEIGVFLSYLAAKKEGSLERRAFPSYLKLGEPNLVLVTKEQIFAAVLNLYKDENVQSLPNSDEVLVCTTETTSEEVELLWRRALVGDRHKLHCLVNGDLLDYDVSQKVVDCLHTLMQVYPHTEKLALVVLCSSENEERAHIIACLEQYKVLMPRYPRPDELRRYIEKQFRAPEQIPGEYHEKHVIWNPAATVNRAANFNVRVVSSDHSGVGKSLVVLRLAQEVAALPNNRLVVKTMEEENEEPPLLRVTIPFHDKHAQIADVVGFFLPHALPSDLPLSRIFHLDRSSAVTPEFETLLFNLLILGELTDDCGRVWRRNSYDLYIVEITNSTSMNSTESTEACRFHELLPQVKCCLPEDTLPSLRKGQRQGEISRPSFDEEELLSNAVQRVWWYLHLFETNPEVIQSFRFNPQRKLMDPAECLETLIRNCGVSNPSWSELRNFVNFLNSQLSDCEESAFCDPSLTADTLQGLKTFVVKFMIIMSEDFAMRSLTDKEGHVFKDSLGETAKSYDEQEIVPFQLRRRWETSPHPYIFFNPDHATMTFLGFQVDQNGNLLDPKTKEIIKRNIMSRPLRTGLHVQKVDLDNNFESYSKVDKIQLLCSVMAIECGYDPDESYELTGDNVKKILAIHMRFRCNIPVVIMGETGCGKTRLIRYLCGLQTEGEVEERRNMLLMKVHGGTTYKDIERNVLHAETVAVKNERLGKKIDTVLFFDEANTTDALGMIKEIMVDRRCNGRPLSDNLKFVVACNPYRKHTKEMIRKLETAGLGYHIKADETTESLGGIPLRHLVYRVHALPESMRSLVWDFGQLNAEVEELYTRQIVRRFVREGRLQEDENWVIAIAAVLTASQQFMRNKKDECRFVSLRDVKRAMEVMIWFYQHFQDFSGLMEEERRKNEEESESESDSDSGEDSTDVKETLSDSEDDQCDQEKTAATNHNDCRSLRDRLSMVCPFIEVNSTGKREERPTVSATFCERNFPFACKETASAECKPTQIFDYADTKEREKRSTVSKSMWERNIPFSSKETASVECKPTQIFDYADTKKREKQPAVSESMCEPDFSLASKETVSAECRPTQEPLQLSSRVDIDDSIDPITWSLILALGVCYQARLTEREEYREAVANSFRPPCRLPGGAERIKREICRCQEALMGQLELGPNIACNEALRENVFMMVVCIELRIPLFVVGKPGSSKSLAKAVVADNMHGGRSKHNLFKHFKQIQLVSYQCSPQSTPEGILATFQQCSELQESKNKGKTLDTFASVVVLDEVGLAEDSPKMPLKTLHPLLEDDDQNDGFAIQTEKSFTRVAFIGLSNWALDPAKMNRGIMLCRNEPDEDELEETARGICGSDEDIVTHVEPLINPLVYGYKELYDRQKRLEKLKEGKKDEFFGLRDFYSLVKMIVSIAKEEKRRPNWKELERAIKRNFSGLMEVEGDFNPVKILMENIGFPGEHLQVEEEFMKDESLDLIWESLNRKSMMGQGRYLLIMTENFAALPRVKQLLLEQKDKEDPYVIFGSGFPKDQLFTQVCRNINRVKMCMEAGRTVILLNLENLYESLYDALNQYYVFFGGEKYVDLGLGNNRVKCRVHKDFRLIVIAEKDVVYNKFPIPLINRLEKHFLVMTSGLTWPQKEVTRKLKVWVDNFADILQPPHRKKRPFSKGDAFIGYHEDIVPAVVLQVCAELHSDGVFPSDEERESWEEKVLRTCQERLLQCATPDSVTRLCSSRLSSEAERIWTTYFREQEHSSLANFLEKVIGDVRSSDGERAKVPLRAQISTHSRLLSERDIPTIAKAAQLPPSSVKCASLQQFQTEQQFLNCIGRDFWSTLGGRESLLIVQCDSGEQILDLIACSRHLLIEECKEMENVLHPDATDCSHIVMIVQVSRVAGGCREFVSVQGENWLSVHIDELCPPSEEIPPVEALKDRSVSEIFESAIDKTGNYLSIGKVLTSCVQIAASKIEDDESTLGRAIRRIELLLKLLPSRAKAEDLRDNRFEMILAKRLHDLLKEKDQRAPEEGKGWLEDVAKACTVNENGTFKKALWRRFQCVVAPILAEVIAYVDRDGNLELAASKDPWLSNLWLNVFEDSSFATINYGMFMTREEDVDVVRSKVPVLKSGYRGHVFQCRFPFSWMLKERIDELYREARSVAANSYETVTECLRRLLDTSSVRRIVSEATSEGGEDSVARYLHDFTQMVYKPKDDAETEIVERAIRAAAKEIRAPRQSTDGKFIMDFALVHVGHSRIQQRIHCLSLLLRAKPEILDDLQNRFSWDEDEMTVDAIALQICLERMEPCGEDLKTSSERKIWCDLVMSVKTPVDEMIGKSGTEGKAHVGERTQSKLMQCRSIWQRLSAVRMFIEDVYPSQGGIDLPDVQHILKLWKALGEGTDFTKAESLTIVERVLISCKEDLQARLQDDEPEVYAKFLRCCNAFLMEIITVFCFGDDVRNLDPEVFEIIMRYVTATQSAAETREFSPFPEFGADSSPMVRSFLLQQLINSSDKLAKVHLQRFLFEAQGLSSEVPHLLNVCLLAVQCMENSCDSTIAMTANCDLHVHINTVNNFCERALEILQKDHTSDNEIQVKSLEAIAEARSTLGMAAQFMYMSCGSDYEKWRRGDTRGAMENLFKTVQALCTSVRFRSPGLFLLKQLVKLYGGRAISTVSQNPELAWIVPVELQRREDTEINLDRFLVYGELYREVRDAIARAILSDDTDELVVSLKKCATVLRDVLLSRCSVISSNAQCLVWNLLRNPPQNLEFPFLADRETQSETEKALPEILLHLTTVFRCIDFDELLNPIREIILAPSEMINSFLPTMPEDNFEETRSAMTEQNGQWYECPKRHRYFVGDCGIPYQQRDCPYCDSSVPIGGLKHRLVSNNRLARREDRSNKGHILGTPKRIVGPERDLSPTMVSLLRFILHSAMLSAAQDQPEVVSQLIEELDVQPRNVGGYLCAHLVNDVENISANLERSVDEVVLMIHSVLAEIVYRAAARGTDGIANWLTKAERREWENRFSTVFLRPVCMILEERLQNFYTLSVNDKRLGSDPLMREIYEVDDPTPPRSATDIHPGHPAFWKYRIRLTVEHIIRQFQDVRSNKDSCKILGKFLEEEHILRAVRYLPDILALLRILTDRFYRRINRDEANKFKIRDFLKELSKDQKESFTKFFKSFCTAWDQLRLQLYSQGRFTPSEEQCTKPIDMTSTVSVLLPAEAGPGVCCKALLFFLVNTHNEMVETYHGAFGSDERTRTIAKIPFAEVSLSQLVAYDSEKDLLPVMLANCTYTLEVGKDTSLQYNWEALQKQIVDKFIRGRPIVEFKLDNFVFHEDDRDMFFVKLREKIPQVSIDGNTRTQILSELKELRNVSELLSTLEMAIGFLSTAGGDPERKVCDYLKNILLLGDGKSNLRSKKAQQSCCLCHILDLWSTIAEARAKFLFRNRQDPFEEISESFKEEMPRHTIALLSAAFKRMDADLFLRRVIEVISLLLVHEEERNCEMGLGEYLSRVFDDSSDLDETPDQVKVMHIIHACKLALDVREKDQGRMSSMMS</sequence>
<keyword evidence="2" id="KW-0963">Cytoplasm</keyword>
<dbReference type="InterPro" id="IPR031248">
    <property type="entry name" value="RNF213"/>
</dbReference>
<dbReference type="STRING" id="46731.A0A3M6TXQ0"/>
<feature type="compositionally biased region" description="Acidic residues" evidence="7">
    <location>
        <begin position="2643"/>
        <end position="2657"/>
    </location>
</feature>
<protein>
    <recommendedName>
        <fullName evidence="8">RZ-type domain-containing protein</fullName>
    </recommendedName>
</protein>
<comment type="caution">
    <text evidence="9">The sequence shown here is derived from an EMBL/GenBank/DDBJ whole genome shotgun (WGS) entry which is preliminary data.</text>
</comment>
<dbReference type="Gene3D" id="3.40.50.300">
    <property type="entry name" value="P-loop containing nucleotide triphosphate hydrolases"/>
    <property type="match status" value="2"/>
</dbReference>
<dbReference type="Proteomes" id="UP000275408">
    <property type="component" value="Unassembled WGS sequence"/>
</dbReference>
<evidence type="ECO:0000256" key="3">
    <source>
        <dbReference type="ARBA" id="ARBA00022723"/>
    </source>
</evidence>
<feature type="region of interest" description="Disordered" evidence="7">
    <location>
        <begin position="2635"/>
        <end position="2680"/>
    </location>
</feature>
<dbReference type="InterPro" id="IPR046439">
    <property type="entry name" value="ZF_RZ_dom"/>
</dbReference>
<dbReference type="InterPro" id="IPR027417">
    <property type="entry name" value="P-loop_NTPase"/>
</dbReference>
<gene>
    <name evidence="9" type="ORF">pdam_00007858</name>
</gene>
<keyword evidence="5" id="KW-0862">Zinc</keyword>
<dbReference type="PANTHER" id="PTHR22605">
    <property type="entry name" value="RZ-TYPE DOMAIN-CONTAINING PROTEIN"/>
    <property type="match status" value="1"/>
</dbReference>
<evidence type="ECO:0000313" key="9">
    <source>
        <dbReference type="EMBL" id="RMX46175.1"/>
    </source>
</evidence>
<feature type="domain" description="RZ-type" evidence="8">
    <location>
        <begin position="4545"/>
        <end position="4618"/>
    </location>
</feature>
<dbReference type="GO" id="GO:0008270">
    <property type="term" value="F:zinc ion binding"/>
    <property type="evidence" value="ECO:0007669"/>
    <property type="project" value="UniProtKB-KW"/>
</dbReference>
<dbReference type="Pfam" id="PF20173">
    <property type="entry name" value="ZnF_RZ-type"/>
    <property type="match status" value="1"/>
</dbReference>
<evidence type="ECO:0000256" key="1">
    <source>
        <dbReference type="ARBA" id="ARBA00004496"/>
    </source>
</evidence>
<dbReference type="GO" id="GO:0005737">
    <property type="term" value="C:cytoplasm"/>
    <property type="evidence" value="ECO:0007669"/>
    <property type="project" value="UniProtKB-SubCell"/>
</dbReference>
<dbReference type="OrthoDB" id="2423195at2759"/>
<dbReference type="EMBL" id="RCHS01002719">
    <property type="protein sequence ID" value="RMX46175.1"/>
    <property type="molecule type" value="Genomic_DNA"/>
</dbReference>
<evidence type="ECO:0000259" key="8">
    <source>
        <dbReference type="PROSITE" id="PS51981"/>
    </source>
</evidence>
<keyword evidence="6" id="KW-0391">Immunity</keyword>
<comment type="subcellular location">
    <subcellularLocation>
        <location evidence="1">Cytoplasm</location>
    </subcellularLocation>
</comment>
<feature type="compositionally biased region" description="Basic and acidic residues" evidence="7">
    <location>
        <begin position="8"/>
        <end position="23"/>
    </location>
</feature>
<keyword evidence="4" id="KW-0863">Zinc-finger</keyword>
<dbReference type="GO" id="GO:0004842">
    <property type="term" value="F:ubiquitin-protein transferase activity"/>
    <property type="evidence" value="ECO:0007669"/>
    <property type="project" value="InterPro"/>
</dbReference>
<feature type="region of interest" description="Disordered" evidence="7">
    <location>
        <begin position="1"/>
        <end position="187"/>
    </location>
</feature>
<feature type="compositionally biased region" description="Polar residues" evidence="7">
    <location>
        <begin position="154"/>
        <end position="171"/>
    </location>
</feature>
<keyword evidence="10" id="KW-1185">Reference proteome</keyword>
<organism evidence="9 10">
    <name type="scientific">Pocillopora damicornis</name>
    <name type="common">Cauliflower coral</name>
    <name type="synonym">Millepora damicornis</name>
    <dbReference type="NCBI Taxonomy" id="46731"/>
    <lineage>
        <taxon>Eukaryota</taxon>
        <taxon>Metazoa</taxon>
        <taxon>Cnidaria</taxon>
        <taxon>Anthozoa</taxon>
        <taxon>Hexacorallia</taxon>
        <taxon>Scleractinia</taxon>
        <taxon>Astrocoeniina</taxon>
        <taxon>Pocilloporidae</taxon>
        <taxon>Pocillopora</taxon>
    </lineage>
</organism>
<proteinExistence type="predicted"/>
<accession>A0A3M6TXQ0</accession>